<reference evidence="2 3" key="1">
    <citation type="journal article" date="2016" name="Sci. Rep.">
        <title>The genome sequence of the outbreeding globe artichoke constructed de novo incorporating a phase-aware low-pass sequencing strategy of F1 progeny.</title>
        <authorList>
            <person name="Scaglione D."/>
            <person name="Reyes-Chin-Wo S."/>
            <person name="Acquadro A."/>
            <person name="Froenicke L."/>
            <person name="Portis E."/>
            <person name="Beitel C."/>
            <person name="Tirone M."/>
            <person name="Mauro R."/>
            <person name="Lo Monaco A."/>
            <person name="Mauromicale G."/>
            <person name="Faccioli P."/>
            <person name="Cattivelli L."/>
            <person name="Rieseberg L."/>
            <person name="Michelmore R."/>
            <person name="Lanteri S."/>
        </authorList>
    </citation>
    <scope>NUCLEOTIDE SEQUENCE [LARGE SCALE GENOMIC DNA]</scope>
    <source>
        <strain evidence="2">2C</strain>
    </source>
</reference>
<protein>
    <recommendedName>
        <fullName evidence="1">DUF7734 domain-containing protein</fullName>
    </recommendedName>
</protein>
<evidence type="ECO:0000259" key="1">
    <source>
        <dbReference type="Pfam" id="PF24869"/>
    </source>
</evidence>
<dbReference type="PANTHER" id="PTHR36729:SF2">
    <property type="entry name" value="EXPRESSED PROTEIN"/>
    <property type="match status" value="1"/>
</dbReference>
<keyword evidence="3" id="KW-1185">Reference proteome</keyword>
<dbReference type="Proteomes" id="UP000243975">
    <property type="component" value="Unassembled WGS sequence"/>
</dbReference>
<proteinExistence type="predicted"/>
<dbReference type="GO" id="GO:0009507">
    <property type="term" value="C:chloroplast"/>
    <property type="evidence" value="ECO:0007669"/>
    <property type="project" value="TreeGrafter"/>
</dbReference>
<comment type="caution">
    <text evidence="2">The sequence shown here is derived from an EMBL/GenBank/DDBJ whole genome shotgun (WGS) entry which is preliminary data.</text>
</comment>
<dbReference type="InterPro" id="IPR056636">
    <property type="entry name" value="DUF7734"/>
</dbReference>
<dbReference type="Gramene" id="KVH96355">
    <property type="protein sequence ID" value="KVH96355"/>
    <property type="gene ID" value="Ccrd_001556"/>
</dbReference>
<accession>A0A118JY12</accession>
<evidence type="ECO:0000313" key="2">
    <source>
        <dbReference type="EMBL" id="KVH96355.1"/>
    </source>
</evidence>
<dbReference type="AlphaFoldDB" id="A0A118JY12"/>
<sequence>MASSQHQRKPCQTIKLFLLPLLQGSTTIITRKSSVCPLPLRPDLKPIIVSDSNLIFTRSRWVHVGLSYSRWSMILLLLMLGVGFSDHESSCDSPPLMYASLSFPTLFPPTSHNVNTTTIFTLGRKIFYPEKPPKLFGRSHQVSGTRCRARRQVRFEDENDEEYEHNEEIAMLEFYSQVAKNEALLVKAVVDDEEVEILVFKVVIQFLNLSSGTSFDPTRSILPAKAVIKCIDRVKGPFDPSNIDYIEKDLTVEAFKTVVQKIKEVRDNLQSN</sequence>
<name>A0A118JY12_CYNCS</name>
<dbReference type="OMA" id="ASHTHCA"/>
<feature type="domain" description="DUF7734" evidence="1">
    <location>
        <begin position="170"/>
        <end position="258"/>
    </location>
</feature>
<dbReference type="EMBL" id="LEKV01004325">
    <property type="protein sequence ID" value="KVH96355.1"/>
    <property type="molecule type" value="Genomic_DNA"/>
</dbReference>
<dbReference type="STRING" id="59895.A0A118JY12"/>
<evidence type="ECO:0000313" key="3">
    <source>
        <dbReference type="Proteomes" id="UP000243975"/>
    </source>
</evidence>
<organism evidence="2 3">
    <name type="scientific">Cynara cardunculus var. scolymus</name>
    <name type="common">Globe artichoke</name>
    <name type="synonym">Cynara scolymus</name>
    <dbReference type="NCBI Taxonomy" id="59895"/>
    <lineage>
        <taxon>Eukaryota</taxon>
        <taxon>Viridiplantae</taxon>
        <taxon>Streptophyta</taxon>
        <taxon>Embryophyta</taxon>
        <taxon>Tracheophyta</taxon>
        <taxon>Spermatophyta</taxon>
        <taxon>Magnoliopsida</taxon>
        <taxon>eudicotyledons</taxon>
        <taxon>Gunneridae</taxon>
        <taxon>Pentapetalae</taxon>
        <taxon>asterids</taxon>
        <taxon>campanulids</taxon>
        <taxon>Asterales</taxon>
        <taxon>Asteraceae</taxon>
        <taxon>Carduoideae</taxon>
        <taxon>Cardueae</taxon>
        <taxon>Carduinae</taxon>
        <taxon>Cynara</taxon>
    </lineage>
</organism>
<dbReference type="PANTHER" id="PTHR36729">
    <property type="entry name" value="EXPRESSED PROTEIN"/>
    <property type="match status" value="1"/>
</dbReference>
<dbReference type="Pfam" id="PF24869">
    <property type="entry name" value="DUF7734"/>
    <property type="match status" value="1"/>
</dbReference>
<gene>
    <name evidence="2" type="ORF">Ccrd_001556</name>
</gene>